<dbReference type="KEGG" id="nhl:Nhal_3365"/>
<dbReference type="eggNOG" id="COG3668">
    <property type="taxonomic scope" value="Bacteria"/>
</dbReference>
<dbReference type="OrthoDB" id="9798046at2"/>
<keyword evidence="1" id="KW-1277">Toxin-antitoxin system</keyword>
<sequence>MRRAPPLRLAPPSFSGGQIAPAFFCRLLAEHPRLGAARPDIAPELRYLPVGSYQLLYCEIAHGIELVRVIHGARRLDQLF</sequence>
<dbReference type="Pfam" id="PF05016">
    <property type="entry name" value="ParE_toxin"/>
    <property type="match status" value="1"/>
</dbReference>
<evidence type="ECO:0008006" key="4">
    <source>
        <dbReference type="Google" id="ProtNLM"/>
    </source>
</evidence>
<dbReference type="InterPro" id="IPR035093">
    <property type="entry name" value="RelE/ParE_toxin_dom_sf"/>
</dbReference>
<reference evidence="3" key="1">
    <citation type="submission" date="2010-04" db="EMBL/GenBank/DDBJ databases">
        <title>Complete genome sequence of Nitrosococcus halophilus Nc4, a salt-adapted, aerobic obligate ammonia-oxidizing sulfur purple bacterium.</title>
        <authorList>
            <consortium name="US DOE Joint Genome Institute"/>
            <person name="Campbell M.A."/>
            <person name="Malfatti S.A."/>
            <person name="Chain P.S.G."/>
            <person name="Heidelberg J.F."/>
            <person name="Ward B.B."/>
            <person name="Klotz M.G."/>
        </authorList>
    </citation>
    <scope>NUCLEOTIDE SEQUENCE [LARGE SCALE GENOMIC DNA]</scope>
    <source>
        <strain evidence="3">Nc4</strain>
    </source>
</reference>
<name>D5C0S7_NITHN</name>
<protein>
    <recommendedName>
        <fullName evidence="4">Plasmid stabilization system</fullName>
    </recommendedName>
</protein>
<dbReference type="Proteomes" id="UP000001844">
    <property type="component" value="Chromosome"/>
</dbReference>
<keyword evidence="3" id="KW-1185">Reference proteome</keyword>
<dbReference type="AlphaFoldDB" id="D5C0S7"/>
<dbReference type="InterPro" id="IPR007712">
    <property type="entry name" value="RelE/ParE_toxin"/>
</dbReference>
<dbReference type="HOGENOM" id="CLU_2586125_0_0_6"/>
<evidence type="ECO:0000313" key="2">
    <source>
        <dbReference type="EMBL" id="ADE16400.1"/>
    </source>
</evidence>
<evidence type="ECO:0000256" key="1">
    <source>
        <dbReference type="ARBA" id="ARBA00022649"/>
    </source>
</evidence>
<gene>
    <name evidence="2" type="ordered locus">Nhal_3365</name>
</gene>
<dbReference type="STRING" id="472759.Nhal_3365"/>
<dbReference type="EMBL" id="CP001798">
    <property type="protein sequence ID" value="ADE16400.1"/>
    <property type="molecule type" value="Genomic_DNA"/>
</dbReference>
<evidence type="ECO:0000313" key="3">
    <source>
        <dbReference type="Proteomes" id="UP000001844"/>
    </source>
</evidence>
<accession>D5C0S7</accession>
<proteinExistence type="predicted"/>
<organism evidence="2 3">
    <name type="scientific">Nitrosococcus halophilus (strain Nc4)</name>
    <dbReference type="NCBI Taxonomy" id="472759"/>
    <lineage>
        <taxon>Bacteria</taxon>
        <taxon>Pseudomonadati</taxon>
        <taxon>Pseudomonadota</taxon>
        <taxon>Gammaproteobacteria</taxon>
        <taxon>Chromatiales</taxon>
        <taxon>Chromatiaceae</taxon>
        <taxon>Nitrosococcus</taxon>
    </lineage>
</organism>
<dbReference type="Gene3D" id="3.30.2310.20">
    <property type="entry name" value="RelE-like"/>
    <property type="match status" value="1"/>
</dbReference>